<dbReference type="CDD" id="cd01298">
    <property type="entry name" value="ATZ_TRZ_like"/>
    <property type="match status" value="1"/>
</dbReference>
<evidence type="ECO:0000256" key="2">
    <source>
        <dbReference type="ARBA" id="ARBA00022801"/>
    </source>
</evidence>
<dbReference type="SUPFAM" id="SSF51338">
    <property type="entry name" value="Composite domain of metallo-dependent hydrolases"/>
    <property type="match status" value="1"/>
</dbReference>
<dbReference type="InterPro" id="IPR006680">
    <property type="entry name" value="Amidohydro-rel"/>
</dbReference>
<protein>
    <submittedName>
        <fullName evidence="5">Methylthioadenosine deaminase</fullName>
    </submittedName>
</protein>
<name>A0A3B0YSB5_9ZZZZ</name>
<evidence type="ECO:0000256" key="3">
    <source>
        <dbReference type="ARBA" id="ARBA00022833"/>
    </source>
</evidence>
<dbReference type="InterPro" id="IPR023512">
    <property type="entry name" value="Deaminase_MtaD/DadD"/>
</dbReference>
<reference evidence="5" key="1">
    <citation type="submission" date="2018-06" db="EMBL/GenBank/DDBJ databases">
        <authorList>
            <person name="Zhirakovskaya E."/>
        </authorList>
    </citation>
    <scope>NUCLEOTIDE SEQUENCE</scope>
</reference>
<keyword evidence="3" id="KW-0862">Zinc</keyword>
<dbReference type="InterPro" id="IPR011059">
    <property type="entry name" value="Metal-dep_hydrolase_composite"/>
</dbReference>
<keyword evidence="2" id="KW-0378">Hydrolase</keyword>
<dbReference type="GO" id="GO:0019239">
    <property type="term" value="F:deaminase activity"/>
    <property type="evidence" value="ECO:0007669"/>
    <property type="project" value="InterPro"/>
</dbReference>
<dbReference type="InterPro" id="IPR050287">
    <property type="entry name" value="MTA/SAH_deaminase"/>
</dbReference>
<evidence type="ECO:0000313" key="5">
    <source>
        <dbReference type="EMBL" id="VAW83768.1"/>
    </source>
</evidence>
<dbReference type="GO" id="GO:0046872">
    <property type="term" value="F:metal ion binding"/>
    <property type="evidence" value="ECO:0007669"/>
    <property type="project" value="UniProtKB-KW"/>
</dbReference>
<sequence length="441" mass="48359">MQQVDTIIDARWIIPVEPSNTVLENHALVINHGRILDLLPSSDATGKYISQYHHQLAEHALIPGFINTHTHAAMSLLRGLADDLPLMTWLQDHIWPAEAKFVNQEFVYTGTQLAMAEMLRCGTTCFNDMYFFPDQAARAVNAAGMRATIGMILIEFPTAWAQNSDEYFEKGLALHDEYRNHPLINTALAPHAPYTVSDESLQRALTYADELNIPIHMHLHETADEINQEIEKTAQRPLARLHKLGLLSPRLLAVHMTQLNDGEIELIRKTGVHVVHCPESNLKLASGFSPVGALQAAGVNLALGTDGAASNNDLDMLSEMRTAAQLAKAVSGDASTLPAYKALEMATLGGARALGIDSEVGSLTIGKAADITAIDLGQLESQPVYHPVSQIVYTASRHQVSDVWVAGKQLLKARQLTTLNESELIKQVQQWREQIASSSIL</sequence>
<dbReference type="FunFam" id="3.20.20.140:FF:000014">
    <property type="entry name" value="5-methylthioadenosine/S-adenosylhomocysteine deaminase"/>
    <property type="match status" value="1"/>
</dbReference>
<proteinExistence type="inferred from homology"/>
<dbReference type="HAMAP" id="MF_01281">
    <property type="entry name" value="MTA_SAH_deamin"/>
    <property type="match status" value="1"/>
</dbReference>
<dbReference type="Gene3D" id="2.30.40.10">
    <property type="entry name" value="Urease, subunit C, domain 1"/>
    <property type="match status" value="1"/>
</dbReference>
<gene>
    <name evidence="5" type="ORF">MNBD_GAMMA18-462</name>
</gene>
<dbReference type="InterPro" id="IPR032466">
    <property type="entry name" value="Metal_Hydrolase"/>
</dbReference>
<keyword evidence="1" id="KW-0479">Metal-binding</keyword>
<dbReference type="PANTHER" id="PTHR43794:SF11">
    <property type="entry name" value="AMIDOHYDROLASE-RELATED DOMAIN-CONTAINING PROTEIN"/>
    <property type="match status" value="1"/>
</dbReference>
<dbReference type="Gene3D" id="3.20.20.140">
    <property type="entry name" value="Metal-dependent hydrolases"/>
    <property type="match status" value="1"/>
</dbReference>
<dbReference type="PANTHER" id="PTHR43794">
    <property type="entry name" value="AMINOHYDROLASE SSNA-RELATED"/>
    <property type="match status" value="1"/>
</dbReference>
<dbReference type="AlphaFoldDB" id="A0A3B0YSB5"/>
<dbReference type="GO" id="GO:0016814">
    <property type="term" value="F:hydrolase activity, acting on carbon-nitrogen (but not peptide) bonds, in cyclic amidines"/>
    <property type="evidence" value="ECO:0007669"/>
    <property type="project" value="UniProtKB-ARBA"/>
</dbReference>
<feature type="domain" description="Amidohydrolase-related" evidence="4">
    <location>
        <begin position="61"/>
        <end position="409"/>
    </location>
</feature>
<dbReference type="EMBL" id="UOFP01000002">
    <property type="protein sequence ID" value="VAW83768.1"/>
    <property type="molecule type" value="Genomic_DNA"/>
</dbReference>
<evidence type="ECO:0000256" key="1">
    <source>
        <dbReference type="ARBA" id="ARBA00022723"/>
    </source>
</evidence>
<dbReference type="SUPFAM" id="SSF51556">
    <property type="entry name" value="Metallo-dependent hydrolases"/>
    <property type="match status" value="1"/>
</dbReference>
<evidence type="ECO:0000259" key="4">
    <source>
        <dbReference type="Pfam" id="PF01979"/>
    </source>
</evidence>
<organism evidence="5">
    <name type="scientific">hydrothermal vent metagenome</name>
    <dbReference type="NCBI Taxonomy" id="652676"/>
    <lineage>
        <taxon>unclassified sequences</taxon>
        <taxon>metagenomes</taxon>
        <taxon>ecological metagenomes</taxon>
    </lineage>
</organism>
<accession>A0A3B0YSB5</accession>
<dbReference type="Pfam" id="PF01979">
    <property type="entry name" value="Amidohydro_1"/>
    <property type="match status" value="1"/>
</dbReference>
<dbReference type="NCBIfam" id="NF006549">
    <property type="entry name" value="PRK09045.1"/>
    <property type="match status" value="1"/>
</dbReference>